<dbReference type="AlphaFoldDB" id="A0A316JVP7"/>
<accession>A0A316JVP7</accession>
<name>A0A316JVP7_9HYPH</name>
<dbReference type="OrthoDB" id="8456611at2"/>
<keyword evidence="2" id="KW-1185">Reference proteome</keyword>
<evidence type="ECO:0008006" key="3">
    <source>
        <dbReference type="Google" id="ProtNLM"/>
    </source>
</evidence>
<dbReference type="Proteomes" id="UP000245865">
    <property type="component" value="Unassembled WGS sequence"/>
</dbReference>
<protein>
    <recommendedName>
        <fullName evidence="3">Helix-turn-helix domain-containing protein</fullName>
    </recommendedName>
</protein>
<reference evidence="1 2" key="1">
    <citation type="submission" date="2018-05" db="EMBL/GenBank/DDBJ databases">
        <title>Comparative genomic sequence analysis between strain HN4 and CCM 8460T (Falsochrobactrum ovis) will provide more evidence to prove that HN4 is a new species of Falsochrobactrum.</title>
        <authorList>
            <person name="Lyu W."/>
            <person name="Sun L."/>
            <person name="Yao L."/>
        </authorList>
    </citation>
    <scope>NUCLEOTIDE SEQUENCE [LARGE SCALE GENOMIC DNA]</scope>
    <source>
        <strain evidence="1 2">HN4</strain>
    </source>
</reference>
<evidence type="ECO:0000313" key="2">
    <source>
        <dbReference type="Proteomes" id="UP000245865"/>
    </source>
</evidence>
<sequence>MKKIEAAPLDLTEDQATILWDWSYEIETVIKRSAGIAIAMNVGRNTLLHGESSVSHKEYGRRCGVCRRTIDTAVKQLKQHDIIQRIGTTEAGVAIYRANFQWRKAPANGVA</sequence>
<dbReference type="RefSeq" id="WP_109704661.1">
    <property type="nucleotide sequence ID" value="NZ_QGDB01000001.1"/>
</dbReference>
<comment type="caution">
    <text evidence="1">The sequence shown here is derived from an EMBL/GenBank/DDBJ whole genome shotgun (WGS) entry which is preliminary data.</text>
</comment>
<dbReference type="EMBL" id="QGDB01000001">
    <property type="protein sequence ID" value="PWL19270.1"/>
    <property type="molecule type" value="Genomic_DNA"/>
</dbReference>
<evidence type="ECO:0000313" key="1">
    <source>
        <dbReference type="EMBL" id="PWL19270.1"/>
    </source>
</evidence>
<gene>
    <name evidence="1" type="ORF">DKP76_01535</name>
</gene>
<proteinExistence type="predicted"/>
<organism evidence="1 2">
    <name type="scientific">Falsochrobactrum shanghaiense</name>
    <dbReference type="NCBI Taxonomy" id="2201899"/>
    <lineage>
        <taxon>Bacteria</taxon>
        <taxon>Pseudomonadati</taxon>
        <taxon>Pseudomonadota</taxon>
        <taxon>Alphaproteobacteria</taxon>
        <taxon>Hyphomicrobiales</taxon>
        <taxon>Brucellaceae</taxon>
        <taxon>Falsochrobactrum</taxon>
    </lineage>
</organism>